<gene>
    <name evidence="1" type="ORF">FAB82_13810</name>
</gene>
<dbReference type="Proteomes" id="UP000308760">
    <property type="component" value="Unassembled WGS sequence"/>
</dbReference>
<protein>
    <submittedName>
        <fullName evidence="1">DUF1349 domain-containing protein</fullName>
    </submittedName>
</protein>
<accession>A0A4S8Q9K9</accession>
<sequence>MKDPNGGLTLRYAVRFARMRHLRVWHDWFMQSPSEEVQWTVDGGLISPYFEIKTTLRRRAGDEHQRDHVYIYGLEMQGDGEVAMRFRPEHRHQHSEASLTIRVDDSNWVKSGAEYLGGQHLVSTITTRGHTDWSLSPVESESDEIWLRLIRSGGTVTVAHADDGVDYTTIASTYLPGGATAMAGIASSHAVSESFWDAAQDLDIEIY</sequence>
<dbReference type="Gene3D" id="2.60.120.200">
    <property type="match status" value="1"/>
</dbReference>
<dbReference type="EMBL" id="STGY01000054">
    <property type="protein sequence ID" value="THV40920.1"/>
    <property type="molecule type" value="Genomic_DNA"/>
</dbReference>
<dbReference type="AlphaFoldDB" id="A0A4S8Q9K9"/>
<evidence type="ECO:0000313" key="1">
    <source>
        <dbReference type="EMBL" id="THV40920.1"/>
    </source>
</evidence>
<reference evidence="2" key="1">
    <citation type="submission" date="2019-04" db="EMBL/GenBank/DDBJ databases">
        <title>Nocardioides xinjiangensis sp. nov.</title>
        <authorList>
            <person name="Liu S."/>
        </authorList>
    </citation>
    <scope>NUCLEOTIDE SEQUENCE [LARGE SCALE GENOMIC DNA]</scope>
    <source>
        <strain evidence="2">18</strain>
    </source>
</reference>
<evidence type="ECO:0000313" key="2">
    <source>
        <dbReference type="Proteomes" id="UP000308760"/>
    </source>
</evidence>
<organism evidence="1 2">
    <name type="scientific">Glycomyces buryatensis</name>
    <dbReference type="NCBI Taxonomy" id="2570927"/>
    <lineage>
        <taxon>Bacteria</taxon>
        <taxon>Bacillati</taxon>
        <taxon>Actinomycetota</taxon>
        <taxon>Actinomycetes</taxon>
        <taxon>Glycomycetales</taxon>
        <taxon>Glycomycetaceae</taxon>
        <taxon>Glycomyces</taxon>
    </lineage>
</organism>
<keyword evidence="2" id="KW-1185">Reference proteome</keyword>
<dbReference type="InterPro" id="IPR009784">
    <property type="entry name" value="DUF1349"/>
</dbReference>
<comment type="caution">
    <text evidence="1">The sequence shown here is derived from an EMBL/GenBank/DDBJ whole genome shotgun (WGS) entry which is preliminary data.</text>
</comment>
<dbReference type="InterPro" id="IPR013320">
    <property type="entry name" value="ConA-like_dom_sf"/>
</dbReference>
<proteinExistence type="predicted"/>
<name>A0A4S8Q9K9_9ACTN</name>
<dbReference type="PANTHER" id="PTHR35332">
    <property type="entry name" value="REGULATION OF ENOLASE PROTEIN 1"/>
    <property type="match status" value="1"/>
</dbReference>
<dbReference type="PANTHER" id="PTHR35332:SF2">
    <property type="entry name" value="REGULATION OF ENOLASE PROTEIN 1"/>
    <property type="match status" value="1"/>
</dbReference>
<dbReference type="OrthoDB" id="9814707at2"/>
<reference evidence="1 2" key="2">
    <citation type="submission" date="2019-05" db="EMBL/GenBank/DDBJ databases">
        <title>Glycomyces buryatensis sp. nov.</title>
        <authorList>
            <person name="Nikitina E."/>
        </authorList>
    </citation>
    <scope>NUCLEOTIDE SEQUENCE [LARGE SCALE GENOMIC DNA]</scope>
    <source>
        <strain evidence="1 2">18</strain>
    </source>
</reference>
<dbReference type="Pfam" id="PF07081">
    <property type="entry name" value="DUF1349"/>
    <property type="match status" value="1"/>
</dbReference>
<dbReference type="SUPFAM" id="SSF49899">
    <property type="entry name" value="Concanavalin A-like lectins/glucanases"/>
    <property type="match status" value="1"/>
</dbReference>